<name>A0AAN8CF10_9TELE</name>
<organism evidence="1 2">
    <name type="scientific">Champsocephalus esox</name>
    <name type="common">pike icefish</name>
    <dbReference type="NCBI Taxonomy" id="159716"/>
    <lineage>
        <taxon>Eukaryota</taxon>
        <taxon>Metazoa</taxon>
        <taxon>Chordata</taxon>
        <taxon>Craniata</taxon>
        <taxon>Vertebrata</taxon>
        <taxon>Euteleostomi</taxon>
        <taxon>Actinopterygii</taxon>
        <taxon>Neopterygii</taxon>
        <taxon>Teleostei</taxon>
        <taxon>Neoteleostei</taxon>
        <taxon>Acanthomorphata</taxon>
        <taxon>Eupercaria</taxon>
        <taxon>Perciformes</taxon>
        <taxon>Notothenioidei</taxon>
        <taxon>Channichthyidae</taxon>
        <taxon>Champsocephalus</taxon>
    </lineage>
</organism>
<dbReference type="AlphaFoldDB" id="A0AAN8CF10"/>
<protein>
    <submittedName>
        <fullName evidence="1">Uncharacterized protein</fullName>
    </submittedName>
</protein>
<gene>
    <name evidence="1" type="ORF">CesoFtcFv8_007761</name>
</gene>
<sequence>MEMSLVMHLPLSLVPDSPSHPCIAHVCRLLLILHPSPSHPTFNLSFPPSLLLRQRQKPRHTTLKLLFKPDDAPLLFVSYALPLESP</sequence>
<keyword evidence="2" id="KW-1185">Reference proteome</keyword>
<accession>A0AAN8CF10</accession>
<proteinExistence type="predicted"/>
<evidence type="ECO:0000313" key="2">
    <source>
        <dbReference type="Proteomes" id="UP001335648"/>
    </source>
</evidence>
<dbReference type="EMBL" id="JAULUE010002051">
    <property type="protein sequence ID" value="KAK5902517.1"/>
    <property type="molecule type" value="Genomic_DNA"/>
</dbReference>
<reference evidence="1 2" key="1">
    <citation type="journal article" date="2023" name="Mol. Biol. Evol.">
        <title>Genomics of Secondarily Temperate Adaptation in the Only Non-Antarctic Icefish.</title>
        <authorList>
            <person name="Rivera-Colon A.G."/>
            <person name="Rayamajhi N."/>
            <person name="Minhas B.F."/>
            <person name="Madrigal G."/>
            <person name="Bilyk K.T."/>
            <person name="Yoon V."/>
            <person name="Hune M."/>
            <person name="Gregory S."/>
            <person name="Cheng C.H.C."/>
            <person name="Catchen J.M."/>
        </authorList>
    </citation>
    <scope>NUCLEOTIDE SEQUENCE [LARGE SCALE GENOMIC DNA]</scope>
    <source>
        <strain evidence="1">JC2023a</strain>
    </source>
</reference>
<evidence type="ECO:0000313" key="1">
    <source>
        <dbReference type="EMBL" id="KAK5902517.1"/>
    </source>
</evidence>
<dbReference type="Proteomes" id="UP001335648">
    <property type="component" value="Unassembled WGS sequence"/>
</dbReference>
<comment type="caution">
    <text evidence="1">The sequence shown here is derived from an EMBL/GenBank/DDBJ whole genome shotgun (WGS) entry which is preliminary data.</text>
</comment>